<accession>A0ABV9GAU8</accession>
<dbReference type="InterPro" id="IPR035412">
    <property type="entry name" value="Terminase_L_N"/>
</dbReference>
<dbReference type="InterPro" id="IPR027417">
    <property type="entry name" value="P-loop_NTPase"/>
</dbReference>
<evidence type="ECO:0000313" key="3">
    <source>
        <dbReference type="Proteomes" id="UP001595993"/>
    </source>
</evidence>
<organism evidence="2 3">
    <name type="scientific">Streptomyces maoxianensis</name>
    <dbReference type="NCBI Taxonomy" id="1459942"/>
    <lineage>
        <taxon>Bacteria</taxon>
        <taxon>Bacillati</taxon>
        <taxon>Actinomycetota</taxon>
        <taxon>Actinomycetes</taxon>
        <taxon>Kitasatosporales</taxon>
        <taxon>Streptomycetaceae</taxon>
        <taxon>Streptomyces</taxon>
    </lineage>
</organism>
<evidence type="ECO:0000259" key="1">
    <source>
        <dbReference type="Pfam" id="PF04466"/>
    </source>
</evidence>
<gene>
    <name evidence="2" type="ORF">ACFO9E_18215</name>
</gene>
<dbReference type="Gene3D" id="3.30.420.280">
    <property type="match status" value="1"/>
</dbReference>
<evidence type="ECO:0000313" key="2">
    <source>
        <dbReference type="EMBL" id="MFC4609734.1"/>
    </source>
</evidence>
<dbReference type="SUPFAM" id="SSF52540">
    <property type="entry name" value="P-loop containing nucleoside triphosphate hydrolases"/>
    <property type="match status" value="1"/>
</dbReference>
<dbReference type="Proteomes" id="UP001595993">
    <property type="component" value="Unassembled WGS sequence"/>
</dbReference>
<sequence length="441" mass="49495">MTTGALEHTYQPHGTAKELFENRSPEVLLSGPAGTGKSRACLEKLHLLALLNPGMRGLIVRKTLASLGSTGLVTFREHVAKEALESGVVKWYGGSPQESPQYRYSNGSVLVVGGMDKATRIMSSEYDVVYVQEAIELTEDDWEAITTRLRNGKISFQQLMADTNPSVPTHWLKQRCNRGSTVMLNCRHEDNPVLFKDGILTTSGEAYIGKLDALTGVRHSRLRKGQWVAAEGLIYDGFDPALHLVDPFEIPETWTRWWVVDFGFTNPFGLQWWAEDPDGRLFLYREIYRTRRTVDEHARDALAQVQDKDGNWTEPKPRAIIADHDAENRERLSLELGLGTTAAKKTVSDGIQAVQARLKMADDGKPRVFIMRGALVERDTALEDAKRPTCTEEEIVGYVWDSAPGKAPKETPLKENDHGMDCLRYMAAQRDLVGTTRVRWL</sequence>
<reference evidence="3" key="1">
    <citation type="journal article" date="2019" name="Int. J. Syst. Evol. Microbiol.">
        <title>The Global Catalogue of Microorganisms (GCM) 10K type strain sequencing project: providing services to taxonomists for standard genome sequencing and annotation.</title>
        <authorList>
            <consortium name="The Broad Institute Genomics Platform"/>
            <consortium name="The Broad Institute Genome Sequencing Center for Infectious Disease"/>
            <person name="Wu L."/>
            <person name="Ma J."/>
        </authorList>
    </citation>
    <scope>NUCLEOTIDE SEQUENCE [LARGE SCALE GENOMIC DNA]</scope>
    <source>
        <strain evidence="3">CGMCC 4.7139</strain>
    </source>
</reference>
<name>A0ABV9GAU8_9ACTN</name>
<dbReference type="RefSeq" id="WP_381196867.1">
    <property type="nucleotide sequence ID" value="NZ_JBHSFE010000014.1"/>
</dbReference>
<dbReference type="Pfam" id="PF04466">
    <property type="entry name" value="Terminase_3"/>
    <property type="match status" value="1"/>
</dbReference>
<dbReference type="EMBL" id="JBHSFE010000014">
    <property type="protein sequence ID" value="MFC4609734.1"/>
    <property type="molecule type" value="Genomic_DNA"/>
</dbReference>
<feature type="domain" description="Phage terminase large subunit N-terminal" evidence="1">
    <location>
        <begin position="29"/>
        <end position="176"/>
    </location>
</feature>
<comment type="caution">
    <text evidence="2">The sequence shown here is derived from an EMBL/GenBank/DDBJ whole genome shotgun (WGS) entry which is preliminary data.</text>
</comment>
<proteinExistence type="predicted"/>
<dbReference type="Gene3D" id="3.40.50.300">
    <property type="entry name" value="P-loop containing nucleotide triphosphate hydrolases"/>
    <property type="match status" value="1"/>
</dbReference>
<keyword evidence="3" id="KW-1185">Reference proteome</keyword>
<protein>
    <submittedName>
        <fullName evidence="2">Phage terminase large subunit</fullName>
    </submittedName>
</protein>